<dbReference type="PRINTS" id="PR00081">
    <property type="entry name" value="GDHRDH"/>
</dbReference>
<dbReference type="PANTHER" id="PTHR24321">
    <property type="entry name" value="DEHYDROGENASES, SHORT CHAIN"/>
    <property type="match status" value="1"/>
</dbReference>
<gene>
    <name evidence="3" type="ORF">GCM10007879_18960</name>
</gene>
<evidence type="ECO:0000256" key="2">
    <source>
        <dbReference type="ARBA" id="ARBA00023002"/>
    </source>
</evidence>
<name>A0ABQ5UUK8_9HYPH</name>
<sequence>MTEQVAIITGTGGDIGRAIAIQLSQDGFAVLCVDIARELNAETVDIIKGNGGKAQALTVNILDAVDQQTMLETAKTMGAPRLLVNNVGAISGASIQESTIENWQHDFDLNLKGAVSCFKTFESDFKTNQGVVVNIASVNGYGVYGHPGYSAMKAALVHFTKFAAVEYGKFGIRINAVAPGTVRTKAWNDRAEKNPKVFEEAKRWYPLQRVADPKDIANAVSFLSSSNADAITGICLPVDCGLTAGQAELAGTFSQSSDF</sequence>
<dbReference type="RefSeq" id="WP_284363957.1">
    <property type="nucleotide sequence ID" value="NZ_BSNI01000002.1"/>
</dbReference>
<organism evidence="3 4">
    <name type="scientific">Maritalea porphyrae</name>
    <dbReference type="NCBI Taxonomy" id="880732"/>
    <lineage>
        <taxon>Bacteria</taxon>
        <taxon>Pseudomonadati</taxon>
        <taxon>Pseudomonadota</taxon>
        <taxon>Alphaproteobacteria</taxon>
        <taxon>Hyphomicrobiales</taxon>
        <taxon>Devosiaceae</taxon>
        <taxon>Maritalea</taxon>
    </lineage>
</organism>
<evidence type="ECO:0000256" key="1">
    <source>
        <dbReference type="ARBA" id="ARBA00006484"/>
    </source>
</evidence>
<proteinExistence type="inferred from homology"/>
<dbReference type="InterPro" id="IPR036291">
    <property type="entry name" value="NAD(P)-bd_dom_sf"/>
</dbReference>
<dbReference type="CDD" id="cd05233">
    <property type="entry name" value="SDR_c"/>
    <property type="match status" value="1"/>
</dbReference>
<dbReference type="Gene3D" id="3.40.50.720">
    <property type="entry name" value="NAD(P)-binding Rossmann-like Domain"/>
    <property type="match status" value="1"/>
</dbReference>
<dbReference type="Proteomes" id="UP001161405">
    <property type="component" value="Unassembled WGS sequence"/>
</dbReference>
<keyword evidence="2" id="KW-0560">Oxidoreductase</keyword>
<evidence type="ECO:0000313" key="3">
    <source>
        <dbReference type="EMBL" id="GLQ17647.1"/>
    </source>
</evidence>
<reference evidence="3" key="1">
    <citation type="journal article" date="2014" name="Int. J. Syst. Evol. Microbiol.">
        <title>Complete genome of a new Firmicutes species belonging to the dominant human colonic microbiota ('Ruminococcus bicirculans') reveals two chromosomes and a selective capacity to utilize plant glucans.</title>
        <authorList>
            <consortium name="NISC Comparative Sequencing Program"/>
            <person name="Wegmann U."/>
            <person name="Louis P."/>
            <person name="Goesmann A."/>
            <person name="Henrissat B."/>
            <person name="Duncan S.H."/>
            <person name="Flint H.J."/>
        </authorList>
    </citation>
    <scope>NUCLEOTIDE SEQUENCE</scope>
    <source>
        <strain evidence="3">NBRC 107169</strain>
    </source>
</reference>
<protein>
    <submittedName>
        <fullName evidence="3">Short-chain dehydrogenase</fullName>
    </submittedName>
</protein>
<comment type="caution">
    <text evidence="3">The sequence shown here is derived from an EMBL/GenBank/DDBJ whole genome shotgun (WGS) entry which is preliminary data.</text>
</comment>
<dbReference type="SUPFAM" id="SSF51735">
    <property type="entry name" value="NAD(P)-binding Rossmann-fold domains"/>
    <property type="match status" value="1"/>
</dbReference>
<accession>A0ABQ5UUK8</accession>
<dbReference type="EMBL" id="BSNI01000002">
    <property type="protein sequence ID" value="GLQ17647.1"/>
    <property type="molecule type" value="Genomic_DNA"/>
</dbReference>
<dbReference type="Pfam" id="PF13561">
    <property type="entry name" value="adh_short_C2"/>
    <property type="match status" value="1"/>
</dbReference>
<dbReference type="PRINTS" id="PR00080">
    <property type="entry name" value="SDRFAMILY"/>
</dbReference>
<keyword evidence="4" id="KW-1185">Reference proteome</keyword>
<dbReference type="InterPro" id="IPR002347">
    <property type="entry name" value="SDR_fam"/>
</dbReference>
<reference evidence="3" key="2">
    <citation type="submission" date="2023-01" db="EMBL/GenBank/DDBJ databases">
        <title>Draft genome sequence of Maritalea porphyrae strain NBRC 107169.</title>
        <authorList>
            <person name="Sun Q."/>
            <person name="Mori K."/>
        </authorList>
    </citation>
    <scope>NUCLEOTIDE SEQUENCE</scope>
    <source>
        <strain evidence="3">NBRC 107169</strain>
    </source>
</reference>
<evidence type="ECO:0000313" key="4">
    <source>
        <dbReference type="Proteomes" id="UP001161405"/>
    </source>
</evidence>
<dbReference type="PANTHER" id="PTHR24321:SF8">
    <property type="entry name" value="ESTRADIOL 17-BETA-DEHYDROGENASE 8-RELATED"/>
    <property type="match status" value="1"/>
</dbReference>
<comment type="similarity">
    <text evidence="1">Belongs to the short-chain dehydrogenases/reductases (SDR) family.</text>
</comment>